<dbReference type="Gene3D" id="3.40.50.300">
    <property type="entry name" value="P-loop containing nucleotide triphosphate hydrolases"/>
    <property type="match status" value="1"/>
</dbReference>
<dbReference type="AlphaFoldDB" id="A0A1H7LGX9"/>
<dbReference type="Pfam" id="PF13671">
    <property type="entry name" value="AAA_33"/>
    <property type="match status" value="1"/>
</dbReference>
<dbReference type="PANTHER" id="PTHR43883">
    <property type="entry name" value="SLR0207 PROTEIN"/>
    <property type="match status" value="1"/>
</dbReference>
<dbReference type="InterPro" id="IPR011009">
    <property type="entry name" value="Kinase-like_dom_sf"/>
</dbReference>
<organism evidence="2 3">
    <name type="scientific">Atopomonas hussainii</name>
    <dbReference type="NCBI Taxonomy" id="1429083"/>
    <lineage>
        <taxon>Bacteria</taxon>
        <taxon>Pseudomonadati</taxon>
        <taxon>Pseudomonadota</taxon>
        <taxon>Gammaproteobacteria</taxon>
        <taxon>Pseudomonadales</taxon>
        <taxon>Pseudomonadaceae</taxon>
        <taxon>Atopomonas</taxon>
    </lineage>
</organism>
<dbReference type="SUPFAM" id="SSF56112">
    <property type="entry name" value="Protein kinase-like (PK-like)"/>
    <property type="match status" value="1"/>
</dbReference>
<gene>
    <name evidence="2" type="ORF">SAMN05216214_10718</name>
</gene>
<protein>
    <recommendedName>
        <fullName evidence="1">Aminoglycoside phosphotransferase domain-containing protein</fullName>
    </recommendedName>
</protein>
<dbReference type="PANTHER" id="PTHR43883:SF1">
    <property type="entry name" value="GLUCONOKINASE"/>
    <property type="match status" value="1"/>
</dbReference>
<dbReference type="SUPFAM" id="SSF52540">
    <property type="entry name" value="P-loop containing nucleoside triphosphate hydrolases"/>
    <property type="match status" value="1"/>
</dbReference>
<dbReference type="InterPro" id="IPR027417">
    <property type="entry name" value="P-loop_NTPase"/>
</dbReference>
<keyword evidence="3" id="KW-1185">Reference proteome</keyword>
<evidence type="ECO:0000259" key="1">
    <source>
        <dbReference type="Pfam" id="PF01636"/>
    </source>
</evidence>
<sequence>MSQALLQALQNPALYPHPVERFELIETHISWVLLTGPYAYKIKKPVDFGFLNFTQLSDREHFCREELRLNQRLTQGLYLDVLPISGSESAPVIGGTGEAFEYLLKMRQFPQGQLLDRLLAAGNLTSQHIRELAEQIAQFHQTTPSVPASEPFGSPAVVMEPVLQNFEQIAPFLETNADKRQLEQLKAWAEDSFARLEPVLAARKAQGFVRECHGDIHLANAAVIDGQVALFDCIEFNQPFRCTDVMADIAFLVMDLQDRQQQGLANLLLSQYLELTGDYSGLAVLPFYTAYRALVRAKIALFGLAHAPDDAARGQCFTRYRSYANLAESYSAIPSRFVAITHGVSGVGKSTVGLTLVEQLGAIRIRSDVERKRLFGEQDASHEGQIGSGIYNAEASSKTYAHLHGLAAQVLEAGFSPLLDATYLKQAQRQGAADVAEDHAAPLLILDCQAPDEVIAQWLEERRAQGDDPSDASLEVMRAQQASREPLTSDEQQLAKFIDTHDASSIASLVKRIRQRYPSL</sequence>
<dbReference type="STRING" id="1429083.GCA_001885685_00438"/>
<feature type="domain" description="Aminoglycoside phosphotransferase" evidence="1">
    <location>
        <begin position="122"/>
        <end position="282"/>
    </location>
</feature>
<name>A0A1H7LGX9_9GAMM</name>
<proteinExistence type="predicted"/>
<dbReference type="Pfam" id="PF01636">
    <property type="entry name" value="APH"/>
    <property type="match status" value="1"/>
</dbReference>
<dbReference type="InterPro" id="IPR052732">
    <property type="entry name" value="Cell-binding_unc_protein"/>
</dbReference>
<dbReference type="Gene3D" id="3.90.1200.10">
    <property type="match status" value="1"/>
</dbReference>
<evidence type="ECO:0000313" key="3">
    <source>
        <dbReference type="Proteomes" id="UP000185766"/>
    </source>
</evidence>
<dbReference type="EMBL" id="FOAS01000007">
    <property type="protein sequence ID" value="SEK98201.1"/>
    <property type="molecule type" value="Genomic_DNA"/>
</dbReference>
<reference evidence="2 3" key="1">
    <citation type="submission" date="2016-10" db="EMBL/GenBank/DDBJ databases">
        <authorList>
            <person name="de Groot N.N."/>
        </authorList>
    </citation>
    <scope>NUCLEOTIDE SEQUENCE [LARGE SCALE GENOMIC DNA]</scope>
    <source>
        <strain evidence="2 3">JCM 19513</strain>
    </source>
</reference>
<evidence type="ECO:0000313" key="2">
    <source>
        <dbReference type="EMBL" id="SEK98201.1"/>
    </source>
</evidence>
<dbReference type="InterPro" id="IPR002575">
    <property type="entry name" value="Aminoglycoside_PTrfase"/>
</dbReference>
<dbReference type="RefSeq" id="WP_074867087.1">
    <property type="nucleotide sequence ID" value="NZ_FOAS01000007.1"/>
</dbReference>
<accession>A0A1H7LGX9</accession>
<dbReference type="Proteomes" id="UP000185766">
    <property type="component" value="Unassembled WGS sequence"/>
</dbReference>